<dbReference type="GO" id="GO:0009271">
    <property type="term" value="P:phage shock"/>
    <property type="evidence" value="ECO:0007669"/>
    <property type="project" value="TreeGrafter"/>
</dbReference>
<dbReference type="InterPro" id="IPR007157">
    <property type="entry name" value="PspA_VIPP1"/>
</dbReference>
<dbReference type="PANTHER" id="PTHR31088:SF6">
    <property type="entry name" value="PHAGE SHOCK PROTEIN A"/>
    <property type="match status" value="1"/>
</dbReference>
<dbReference type="RefSeq" id="WP_184113789.1">
    <property type="nucleotide sequence ID" value="NZ_JACHNY010000003.1"/>
</dbReference>
<protein>
    <submittedName>
        <fullName evidence="3">Phage shock protein A</fullName>
    </submittedName>
</protein>
<dbReference type="EMBL" id="JACHNY010000003">
    <property type="protein sequence ID" value="MBB4617698.1"/>
    <property type="molecule type" value="Genomic_DNA"/>
</dbReference>
<dbReference type="NCBIfam" id="TIGR02977">
    <property type="entry name" value="phageshock_pspA"/>
    <property type="match status" value="1"/>
</dbReference>
<dbReference type="Proteomes" id="UP000574769">
    <property type="component" value="Unassembled WGS sequence"/>
</dbReference>
<evidence type="ECO:0000256" key="1">
    <source>
        <dbReference type="ARBA" id="ARBA00043985"/>
    </source>
</evidence>
<gene>
    <name evidence="3" type="ORF">GGQ96_001826</name>
</gene>
<dbReference type="InterPro" id="IPR014319">
    <property type="entry name" value="Phageshock_PspA"/>
</dbReference>
<accession>A0A7W7AIL2</accession>
<comment type="similarity">
    <text evidence="1">Belongs to the PspA/Vipp/IM30 family.</text>
</comment>
<evidence type="ECO:0000313" key="4">
    <source>
        <dbReference type="Proteomes" id="UP000574769"/>
    </source>
</evidence>
<sequence>MGIFSRTRDIVAANFADLLDKAEDPSKMIRMIILEMEETLVEVRASAARTIADQKEMRRHIAKLEQLEANWTEKAELALSKDREDLAKAALVERQKATDMAEQLKAEVQVLDDALRASEEDIAKLQGRLREARTKQSNIQTRIETANNRFRLRDMYAGPKTQEAFSRFTDLERRADEAEGRAEAMGLGIGKSLEEEIAELRQSDRVDEELAAMKRRLQSREG</sequence>
<evidence type="ECO:0000256" key="2">
    <source>
        <dbReference type="SAM" id="Coils"/>
    </source>
</evidence>
<evidence type="ECO:0000313" key="3">
    <source>
        <dbReference type="EMBL" id="MBB4617698.1"/>
    </source>
</evidence>
<proteinExistence type="inferred from homology"/>
<keyword evidence="2" id="KW-0175">Coiled coil</keyword>
<reference evidence="3 4" key="1">
    <citation type="submission" date="2020-08" db="EMBL/GenBank/DDBJ databases">
        <title>Genomic Encyclopedia of Type Strains, Phase IV (KMG-IV): sequencing the most valuable type-strain genomes for metagenomic binning, comparative biology and taxonomic classification.</title>
        <authorList>
            <person name="Goeker M."/>
        </authorList>
    </citation>
    <scope>NUCLEOTIDE SEQUENCE [LARGE SCALE GENOMIC DNA]</scope>
    <source>
        <strain evidence="3 4">DSM 15867</strain>
    </source>
</reference>
<dbReference type="PANTHER" id="PTHR31088">
    <property type="entry name" value="MEMBRANE-ASSOCIATED PROTEIN VIPP1, CHLOROPLASTIC"/>
    <property type="match status" value="1"/>
</dbReference>
<dbReference type="Pfam" id="PF04012">
    <property type="entry name" value="PspA_IM30"/>
    <property type="match status" value="1"/>
</dbReference>
<dbReference type="AlphaFoldDB" id="A0A7W7AIL2"/>
<keyword evidence="4" id="KW-1185">Reference proteome</keyword>
<dbReference type="GO" id="GO:0005829">
    <property type="term" value="C:cytosol"/>
    <property type="evidence" value="ECO:0007669"/>
    <property type="project" value="TreeGrafter"/>
</dbReference>
<name>A0A7W7AIL2_9SPHN</name>
<organism evidence="3 4">
    <name type="scientific">Sphingomonas abaci</name>
    <dbReference type="NCBI Taxonomy" id="237611"/>
    <lineage>
        <taxon>Bacteria</taxon>
        <taxon>Pseudomonadati</taxon>
        <taxon>Pseudomonadota</taxon>
        <taxon>Alphaproteobacteria</taxon>
        <taxon>Sphingomonadales</taxon>
        <taxon>Sphingomonadaceae</taxon>
        <taxon>Sphingomonas</taxon>
    </lineage>
</organism>
<comment type="caution">
    <text evidence="3">The sequence shown here is derived from an EMBL/GenBank/DDBJ whole genome shotgun (WGS) entry which is preliminary data.</text>
</comment>
<feature type="coiled-coil region" evidence="2">
    <location>
        <begin position="87"/>
        <end position="149"/>
    </location>
</feature>